<organism evidence="1 2">
    <name type="scientific">Paenibacillus hexagrammi</name>
    <dbReference type="NCBI Taxonomy" id="2908839"/>
    <lineage>
        <taxon>Bacteria</taxon>
        <taxon>Bacillati</taxon>
        <taxon>Bacillota</taxon>
        <taxon>Bacilli</taxon>
        <taxon>Bacillales</taxon>
        <taxon>Paenibacillaceae</taxon>
        <taxon>Paenibacillus</taxon>
    </lineage>
</organism>
<evidence type="ECO:0000313" key="2">
    <source>
        <dbReference type="Proteomes" id="UP001649230"/>
    </source>
</evidence>
<dbReference type="GO" id="GO:0004386">
    <property type="term" value="F:helicase activity"/>
    <property type="evidence" value="ECO:0007669"/>
    <property type="project" value="UniProtKB-KW"/>
</dbReference>
<dbReference type="Proteomes" id="UP001649230">
    <property type="component" value="Plasmid pYPD9-1"/>
</dbReference>
<name>A0ABY3SRA2_9BACL</name>
<keyword evidence="1" id="KW-0378">Hydrolase</keyword>
<gene>
    <name evidence="1" type="ORF">L0M14_30355</name>
</gene>
<sequence>MPTLTTVRSAVKEFDFAEYESADTLKRRLGDFLAKREFSEWMKGLDTSVSFAKVNEAINAKSKEIEAHYGATVDSASNWRTNGNERFGNYQDRETNKRILIPSGFVEIDKSITGKVGGAFTKGDYIVFYGATKRGKSHLVRKATTLPAVRAGYRVLDLCLENERAEIEFMLDSMESADHGVSEINIEGAKVTGGFDRKKLAFGYLDPEQRTMYADWTGSFDESNDKYGDYLIKTFEDEDMDKVDIWKIKSLIQEHKPDMLLVDPIYLTTYPSSSDKTPGAGAQAMSRALRRLATQLGLVIVVTVQATLDDGAVDDEAEELKVPPLKDVKSSKALLEDGTITFGIDSNRQGKALVEIMLSRKGGAGAKIDLQFFPNYGICRSYDEAIRANMERIKATKLF</sequence>
<reference evidence="1 2" key="1">
    <citation type="journal article" date="2024" name="Int. J. Syst. Evol. Microbiol.">
        <title>Paenibacillus hexagrammi sp. nov., a novel bacterium isolated from the gut content of Hexagrammos agrammus.</title>
        <authorList>
            <person name="Jung H.K."/>
            <person name="Kim D.G."/>
            <person name="Zin H."/>
            <person name="Park J."/>
            <person name="Jung H."/>
            <person name="Kim Y.O."/>
            <person name="Kong H.J."/>
            <person name="Kim J.W."/>
            <person name="Kim Y.S."/>
        </authorList>
    </citation>
    <scope>NUCLEOTIDE SEQUENCE [LARGE SCALE GENOMIC DNA]</scope>
    <source>
        <strain evidence="1 2">YPD9-1</strain>
    </source>
</reference>
<keyword evidence="1" id="KW-0547">Nucleotide-binding</keyword>
<keyword evidence="1" id="KW-0614">Plasmid</keyword>
<keyword evidence="1" id="KW-0067">ATP-binding</keyword>
<dbReference type="EMBL" id="CP090979">
    <property type="protein sequence ID" value="UJF36593.1"/>
    <property type="molecule type" value="Genomic_DNA"/>
</dbReference>
<keyword evidence="1" id="KW-0347">Helicase</keyword>
<keyword evidence="2" id="KW-1185">Reference proteome</keyword>
<dbReference type="RefSeq" id="WP_235123143.1">
    <property type="nucleotide sequence ID" value="NZ_CP090979.1"/>
</dbReference>
<accession>A0ABY3SRA2</accession>
<geneLocation type="plasmid" evidence="1 2">
    <name>pYPD9-1</name>
</geneLocation>
<proteinExistence type="predicted"/>
<protein>
    <submittedName>
        <fullName evidence="1">DnaB helicase C-terminal domain-containing protein</fullName>
    </submittedName>
</protein>
<dbReference type="Gene3D" id="3.40.50.300">
    <property type="entry name" value="P-loop containing nucleotide triphosphate hydrolases"/>
    <property type="match status" value="1"/>
</dbReference>
<dbReference type="InterPro" id="IPR027417">
    <property type="entry name" value="P-loop_NTPase"/>
</dbReference>
<evidence type="ECO:0000313" key="1">
    <source>
        <dbReference type="EMBL" id="UJF36593.1"/>
    </source>
</evidence>
<dbReference type="SUPFAM" id="SSF52540">
    <property type="entry name" value="P-loop containing nucleoside triphosphate hydrolases"/>
    <property type="match status" value="1"/>
</dbReference>